<dbReference type="AlphaFoldDB" id="A0A1H1ZJH0"/>
<keyword evidence="3" id="KW-1185">Reference proteome</keyword>
<evidence type="ECO:0000313" key="3">
    <source>
        <dbReference type="Proteomes" id="UP000199524"/>
    </source>
</evidence>
<dbReference type="RefSeq" id="WP_090210025.1">
    <property type="nucleotide sequence ID" value="NZ_LT629777.1"/>
</dbReference>
<dbReference type="Pfam" id="PF16289">
    <property type="entry name" value="PIN_12"/>
    <property type="match status" value="1"/>
</dbReference>
<gene>
    <name evidence="2" type="ORF">SAMN05216598_5124</name>
</gene>
<dbReference type="EMBL" id="LT629777">
    <property type="protein sequence ID" value="SDT33935.1"/>
    <property type="molecule type" value="Genomic_DNA"/>
</dbReference>
<proteinExistence type="predicted"/>
<evidence type="ECO:0000313" key="2">
    <source>
        <dbReference type="EMBL" id="SDT33935.1"/>
    </source>
</evidence>
<evidence type="ECO:0000259" key="1">
    <source>
        <dbReference type="Pfam" id="PF16289"/>
    </source>
</evidence>
<dbReference type="GeneID" id="300209980"/>
<feature type="domain" description="DUF4935" evidence="1">
    <location>
        <begin position="8"/>
        <end position="175"/>
    </location>
</feature>
<accession>A0A1H1ZJH0</accession>
<reference evidence="3" key="1">
    <citation type="submission" date="2016-10" db="EMBL/GenBank/DDBJ databases">
        <authorList>
            <person name="Varghese N."/>
            <person name="Submissions S."/>
        </authorList>
    </citation>
    <scope>NUCLEOTIDE SEQUENCE [LARGE SCALE GENOMIC DNA]</scope>
    <source>
        <strain evidence="3">ATCC 23835</strain>
    </source>
</reference>
<organism evidence="2 3">
    <name type="scientific">Pseudomonas asplenii</name>
    <dbReference type="NCBI Taxonomy" id="53407"/>
    <lineage>
        <taxon>Bacteria</taxon>
        <taxon>Pseudomonadati</taxon>
        <taxon>Pseudomonadota</taxon>
        <taxon>Gammaproteobacteria</taxon>
        <taxon>Pseudomonadales</taxon>
        <taxon>Pseudomonadaceae</taxon>
        <taxon>Pseudomonas</taxon>
    </lineage>
</organism>
<dbReference type="InterPro" id="IPR032557">
    <property type="entry name" value="DUF4935"/>
</dbReference>
<dbReference type="Proteomes" id="UP000199524">
    <property type="component" value="Chromosome I"/>
</dbReference>
<protein>
    <recommendedName>
        <fullName evidence="1">DUF4935 domain-containing protein</fullName>
    </recommendedName>
</protein>
<name>A0A1H1ZJH0_9PSED</name>
<sequence length="355" mass="40114">MELLSRVVFLDTSVYQGKNFQFQTHILKSLKDLVHSGELRLLISDITKSEIKLHISQKAKSAASVVKKLKKEAMILRNLSHLPIGGIFEDISSAQIEGQLFSDFENFLESENVESVAIDVVLPSKVFNSYFSMLPPFAPGEKSKEFSDAFVLEALDHWANANGTIVHVVSTDGDMQRFVETRPMLSYSESINEFVEAVNYSVSLEPSTFAQVALERLMAKILDRARTETERLEPLVGDFFEFCDKEEFSISEISVKEFSLVGVDEGLVEYLFEFLVDVKVLQLYDEYDNELTADDDLFFEPKPKRRTASYQGEVMASVEIDISERIVSKTFISKYVDFGGVLILENAKDVVVTDV</sequence>